<feature type="transmembrane region" description="Helical" evidence="5">
    <location>
        <begin position="160"/>
        <end position="178"/>
    </location>
</feature>
<accession>A0A2G6E6I1</accession>
<keyword evidence="7" id="KW-0378">Hydrolase</keyword>
<feature type="domain" description="Peptidase S54 rhomboid" evidence="6">
    <location>
        <begin position="51"/>
        <end position="181"/>
    </location>
</feature>
<dbReference type="Pfam" id="PF01694">
    <property type="entry name" value="Rhomboid"/>
    <property type="match status" value="1"/>
</dbReference>
<evidence type="ECO:0000313" key="8">
    <source>
        <dbReference type="Proteomes" id="UP000229740"/>
    </source>
</evidence>
<gene>
    <name evidence="7" type="ORF">CSB45_07500</name>
</gene>
<dbReference type="GO" id="GO:0016020">
    <property type="term" value="C:membrane"/>
    <property type="evidence" value="ECO:0007669"/>
    <property type="project" value="UniProtKB-SubCell"/>
</dbReference>
<dbReference type="GO" id="GO:0006508">
    <property type="term" value="P:proteolysis"/>
    <property type="evidence" value="ECO:0007669"/>
    <property type="project" value="UniProtKB-KW"/>
</dbReference>
<dbReference type="InterPro" id="IPR035952">
    <property type="entry name" value="Rhomboid-like_sf"/>
</dbReference>
<feature type="transmembrane region" description="Helical" evidence="5">
    <location>
        <begin position="88"/>
        <end position="112"/>
    </location>
</feature>
<name>A0A2G6E6I1_9BACT</name>
<evidence type="ECO:0000259" key="6">
    <source>
        <dbReference type="Pfam" id="PF01694"/>
    </source>
</evidence>
<dbReference type="AlphaFoldDB" id="A0A2G6E6I1"/>
<reference evidence="7 8" key="1">
    <citation type="submission" date="2017-10" db="EMBL/GenBank/DDBJ databases">
        <title>Novel microbial diversity and functional potential in the marine mammal oral microbiome.</title>
        <authorList>
            <person name="Dudek N.K."/>
            <person name="Sun C.L."/>
            <person name="Burstein D."/>
            <person name="Kantor R.S."/>
            <person name="Aliaga Goltsman D.S."/>
            <person name="Bik E.M."/>
            <person name="Thomas B.C."/>
            <person name="Banfield J.F."/>
            <person name="Relman D.A."/>
        </authorList>
    </citation>
    <scope>NUCLEOTIDE SEQUENCE [LARGE SCALE GENOMIC DNA]</scope>
    <source>
        <strain evidence="7">DOLZORAL124_49_17</strain>
    </source>
</reference>
<evidence type="ECO:0000256" key="4">
    <source>
        <dbReference type="ARBA" id="ARBA00023136"/>
    </source>
</evidence>
<evidence type="ECO:0000256" key="2">
    <source>
        <dbReference type="ARBA" id="ARBA00022692"/>
    </source>
</evidence>
<dbReference type="PANTHER" id="PTHR43066">
    <property type="entry name" value="RHOMBOID-RELATED PROTEIN"/>
    <property type="match status" value="1"/>
</dbReference>
<evidence type="ECO:0000256" key="1">
    <source>
        <dbReference type="ARBA" id="ARBA00004141"/>
    </source>
</evidence>
<sequence>MTRIRYNSPVILTFSLLSVTIHLLNLFIPHVTLNFFTLKASMSLSNPLDYFPMCSYVLGHANWEHLFGNLTFLLLLGPILEEKYGSKAMLCMILLTAISTALISVFLFHTAVLGASGIVFMLIVLASIVDVRAGSIPLSFVLVVGLFIGREVLQSLHHDAISQLGHIAGGAAGAFFGFSHSRR</sequence>
<dbReference type="EMBL" id="PDPS01000027">
    <property type="protein sequence ID" value="PID57361.1"/>
    <property type="molecule type" value="Genomic_DNA"/>
</dbReference>
<proteinExistence type="predicted"/>
<organism evidence="7 8">
    <name type="scientific">candidate division KSB3 bacterium</name>
    <dbReference type="NCBI Taxonomy" id="2044937"/>
    <lineage>
        <taxon>Bacteria</taxon>
        <taxon>candidate division KSB3</taxon>
    </lineage>
</organism>
<keyword evidence="7" id="KW-0645">Protease</keyword>
<keyword evidence="2 5" id="KW-0812">Transmembrane</keyword>
<dbReference type="InterPro" id="IPR022764">
    <property type="entry name" value="Peptidase_S54_rhomboid_dom"/>
</dbReference>
<comment type="caution">
    <text evidence="7">The sequence shown here is derived from an EMBL/GenBank/DDBJ whole genome shotgun (WGS) entry which is preliminary data.</text>
</comment>
<dbReference type="GO" id="GO:0004252">
    <property type="term" value="F:serine-type endopeptidase activity"/>
    <property type="evidence" value="ECO:0007669"/>
    <property type="project" value="InterPro"/>
</dbReference>
<dbReference type="SUPFAM" id="SSF144091">
    <property type="entry name" value="Rhomboid-like"/>
    <property type="match status" value="1"/>
</dbReference>
<evidence type="ECO:0000256" key="3">
    <source>
        <dbReference type="ARBA" id="ARBA00022989"/>
    </source>
</evidence>
<keyword evidence="3 5" id="KW-1133">Transmembrane helix</keyword>
<protein>
    <submittedName>
        <fullName evidence="7">Rhomboid family intramembrane serine protease</fullName>
    </submittedName>
</protein>
<evidence type="ECO:0000313" key="7">
    <source>
        <dbReference type="EMBL" id="PID57361.1"/>
    </source>
</evidence>
<feature type="transmembrane region" description="Helical" evidence="5">
    <location>
        <begin position="118"/>
        <end position="148"/>
    </location>
</feature>
<feature type="transmembrane region" description="Helical" evidence="5">
    <location>
        <begin position="12"/>
        <end position="36"/>
    </location>
</feature>
<keyword evidence="4 5" id="KW-0472">Membrane</keyword>
<dbReference type="Gene3D" id="1.20.1540.10">
    <property type="entry name" value="Rhomboid-like"/>
    <property type="match status" value="1"/>
</dbReference>
<dbReference type="Proteomes" id="UP000229740">
    <property type="component" value="Unassembled WGS sequence"/>
</dbReference>
<evidence type="ECO:0000256" key="5">
    <source>
        <dbReference type="SAM" id="Phobius"/>
    </source>
</evidence>
<comment type="subcellular location">
    <subcellularLocation>
        <location evidence="1">Membrane</location>
        <topology evidence="1">Multi-pass membrane protein</topology>
    </subcellularLocation>
</comment>